<dbReference type="InterPro" id="IPR013235">
    <property type="entry name" value="PPP_dom"/>
</dbReference>
<dbReference type="Proteomes" id="UP000663879">
    <property type="component" value="Unassembled WGS sequence"/>
</dbReference>
<dbReference type="PROSITE" id="PS50222">
    <property type="entry name" value="EF_HAND_2"/>
    <property type="match status" value="1"/>
</dbReference>
<keyword evidence="4" id="KW-0677">Repeat</keyword>
<dbReference type="EMBL" id="CAJNOC010000868">
    <property type="protein sequence ID" value="CAF0811728.1"/>
    <property type="molecule type" value="Genomic_DNA"/>
</dbReference>
<evidence type="ECO:0000256" key="6">
    <source>
        <dbReference type="ARBA" id="ARBA00022837"/>
    </source>
</evidence>
<comment type="cofactor">
    <cofactor evidence="1">
        <name>Mn(2+)</name>
        <dbReference type="ChEBI" id="CHEBI:29035"/>
    </cofactor>
</comment>
<keyword evidence="3" id="KW-0479">Metal-binding</keyword>
<dbReference type="CDD" id="cd00051">
    <property type="entry name" value="EFh"/>
    <property type="match status" value="1"/>
</dbReference>
<evidence type="ECO:0000259" key="9">
    <source>
        <dbReference type="PROSITE" id="PS50222"/>
    </source>
</evidence>
<dbReference type="PROSITE" id="PS00125">
    <property type="entry name" value="SER_THR_PHOSPHATASE"/>
    <property type="match status" value="1"/>
</dbReference>
<dbReference type="Pfam" id="PF13499">
    <property type="entry name" value="EF-hand_7"/>
    <property type="match status" value="1"/>
</dbReference>
<dbReference type="EC" id="3.1.3.16" evidence="8"/>
<dbReference type="PANTHER" id="PTHR45668:SF3">
    <property type="entry name" value="SERINE_THREONINE-PROTEIN PHOSPHATASE RDGC"/>
    <property type="match status" value="1"/>
</dbReference>
<reference evidence="10" key="1">
    <citation type="submission" date="2021-02" db="EMBL/GenBank/DDBJ databases">
        <authorList>
            <person name="Nowell W R."/>
        </authorList>
    </citation>
    <scope>NUCLEOTIDE SEQUENCE</scope>
    <source>
        <strain evidence="10">Ploen Becks lab</strain>
    </source>
</reference>
<dbReference type="SMART" id="SM00054">
    <property type="entry name" value="EFh"/>
    <property type="match status" value="3"/>
</dbReference>
<dbReference type="AlphaFoldDB" id="A0A813TN06"/>
<dbReference type="InterPro" id="IPR029052">
    <property type="entry name" value="Metallo-depent_PP-like"/>
</dbReference>
<dbReference type="GO" id="GO:0005509">
    <property type="term" value="F:calcium ion binding"/>
    <property type="evidence" value="ECO:0007669"/>
    <property type="project" value="InterPro"/>
</dbReference>
<evidence type="ECO:0000256" key="1">
    <source>
        <dbReference type="ARBA" id="ARBA00001936"/>
    </source>
</evidence>
<dbReference type="Pfam" id="PF08321">
    <property type="entry name" value="PPP5"/>
    <property type="match status" value="1"/>
</dbReference>
<keyword evidence="7" id="KW-0464">Manganese</keyword>
<feature type="domain" description="EF-hand" evidence="9">
    <location>
        <begin position="487"/>
        <end position="522"/>
    </location>
</feature>
<evidence type="ECO:0000256" key="3">
    <source>
        <dbReference type="ARBA" id="ARBA00022723"/>
    </source>
</evidence>
<dbReference type="Gene3D" id="3.60.21.10">
    <property type="match status" value="1"/>
</dbReference>
<name>A0A813TN06_9BILA</name>
<evidence type="ECO:0000313" key="10">
    <source>
        <dbReference type="EMBL" id="CAF0811728.1"/>
    </source>
</evidence>
<comment type="similarity">
    <text evidence="2 8">Belongs to the PPP phosphatase family.</text>
</comment>
<dbReference type="Gene3D" id="1.10.238.10">
    <property type="entry name" value="EF-hand"/>
    <property type="match status" value="1"/>
</dbReference>
<protein>
    <recommendedName>
        <fullName evidence="8">Serine/threonine-protein phosphatase</fullName>
        <ecNumber evidence="8">3.1.3.16</ecNumber>
    </recommendedName>
</protein>
<dbReference type="InterPro" id="IPR011992">
    <property type="entry name" value="EF-hand-dom_pair"/>
</dbReference>
<evidence type="ECO:0000256" key="7">
    <source>
        <dbReference type="ARBA" id="ARBA00023211"/>
    </source>
</evidence>
<dbReference type="PROSITE" id="PS00018">
    <property type="entry name" value="EF_HAND_1"/>
    <property type="match status" value="1"/>
</dbReference>
<comment type="caution">
    <text evidence="10">The sequence shown here is derived from an EMBL/GenBank/DDBJ whole genome shotgun (WGS) entry which is preliminary data.</text>
</comment>
<keyword evidence="5 8" id="KW-0378">Hydrolase</keyword>
<dbReference type="PRINTS" id="PR00114">
    <property type="entry name" value="STPHPHTASE"/>
</dbReference>
<dbReference type="PANTHER" id="PTHR45668">
    <property type="entry name" value="SERINE/THREONINE-PROTEIN PHOSPHATASE 5-RELATED"/>
    <property type="match status" value="1"/>
</dbReference>
<sequence>MSSQQETIALNALVELNEMVQETSYASMSKFFDQLFAVYSAKFKSAIRPDSIEPSYTGIHLSKNYEVGDFSKMIESFRNNQKIHPKYASQILEDSIQLFEKLPNVRECNLRQSDPNSSGIIIVGDLHGSFKDLYYIISKYGIPGHKYNFVFNGDFVDRGPQQCEVLLTLLYAFLLNPNKVFLNRGNHEDLSINLSPHFNPNYKKDTELKFDRYGLYVFNQSQRLFRRLPLATIIENNNGLRYFVTHGGLSDRIDLEFIQSPSFNRFQFANVNVNYRDDAQRIKMAEQLSDMLWSDPTNSSKGCKKNTHRGIGALFGPDVSQNFCARYGFNGLIRSHEVRTNGVTQDHEYCYTVFSSSYYCGGSNQAAVLILGANETNLKMKSFEIRPFGEDQIEREKNRLIRGFKKFLQNEKSQLLVKFQQVDYNSSGYINIDSWARIICDHVRVRTGIIIDPSHIITLKDYLCPCYDANYTAEYSSMFKNAEPQQEQIEFLKLLFNLIDSNGSGSISKDEAEQAVNMINKTFSTNYTSAFITHMDANRDGKVDLREFYQSFLKAYNL</sequence>
<dbReference type="InterPro" id="IPR006186">
    <property type="entry name" value="Ser/Thr-sp_prot-phosphatase"/>
</dbReference>
<gene>
    <name evidence="10" type="ORF">OXX778_LOCUS7009</name>
</gene>
<evidence type="ECO:0000256" key="2">
    <source>
        <dbReference type="ARBA" id="ARBA00008294"/>
    </source>
</evidence>
<keyword evidence="11" id="KW-1185">Reference proteome</keyword>
<evidence type="ECO:0000256" key="4">
    <source>
        <dbReference type="ARBA" id="ARBA00022737"/>
    </source>
</evidence>
<comment type="catalytic activity">
    <reaction evidence="8">
        <text>O-phospho-L-threonyl-[protein] + H2O = L-threonyl-[protein] + phosphate</text>
        <dbReference type="Rhea" id="RHEA:47004"/>
        <dbReference type="Rhea" id="RHEA-COMP:11060"/>
        <dbReference type="Rhea" id="RHEA-COMP:11605"/>
        <dbReference type="ChEBI" id="CHEBI:15377"/>
        <dbReference type="ChEBI" id="CHEBI:30013"/>
        <dbReference type="ChEBI" id="CHEBI:43474"/>
        <dbReference type="ChEBI" id="CHEBI:61977"/>
        <dbReference type="EC" id="3.1.3.16"/>
    </reaction>
</comment>
<organism evidence="10 11">
    <name type="scientific">Brachionus calyciflorus</name>
    <dbReference type="NCBI Taxonomy" id="104777"/>
    <lineage>
        <taxon>Eukaryota</taxon>
        <taxon>Metazoa</taxon>
        <taxon>Spiralia</taxon>
        <taxon>Gnathifera</taxon>
        <taxon>Rotifera</taxon>
        <taxon>Eurotatoria</taxon>
        <taxon>Monogononta</taxon>
        <taxon>Pseudotrocha</taxon>
        <taxon>Ploima</taxon>
        <taxon>Brachionidae</taxon>
        <taxon>Brachionus</taxon>
    </lineage>
</organism>
<dbReference type="SMART" id="SM00156">
    <property type="entry name" value="PP2Ac"/>
    <property type="match status" value="1"/>
</dbReference>
<accession>A0A813TN06</accession>
<evidence type="ECO:0000256" key="8">
    <source>
        <dbReference type="RuleBase" id="RU004273"/>
    </source>
</evidence>
<dbReference type="GO" id="GO:0004722">
    <property type="term" value="F:protein serine/threonine phosphatase activity"/>
    <property type="evidence" value="ECO:0007669"/>
    <property type="project" value="UniProtKB-EC"/>
</dbReference>
<proteinExistence type="inferred from homology"/>
<dbReference type="InterPro" id="IPR018247">
    <property type="entry name" value="EF_Hand_1_Ca_BS"/>
</dbReference>
<dbReference type="InterPro" id="IPR051134">
    <property type="entry name" value="PPP_phosphatase"/>
</dbReference>
<dbReference type="OrthoDB" id="442428at2759"/>
<evidence type="ECO:0000313" key="11">
    <source>
        <dbReference type="Proteomes" id="UP000663879"/>
    </source>
</evidence>
<dbReference type="Pfam" id="PF00149">
    <property type="entry name" value="Metallophos"/>
    <property type="match status" value="1"/>
</dbReference>
<dbReference type="SUPFAM" id="SSF56300">
    <property type="entry name" value="Metallo-dependent phosphatases"/>
    <property type="match status" value="1"/>
</dbReference>
<dbReference type="InterPro" id="IPR004843">
    <property type="entry name" value="Calcineurin-like_PHP"/>
</dbReference>
<evidence type="ECO:0000256" key="5">
    <source>
        <dbReference type="ARBA" id="ARBA00022801"/>
    </source>
</evidence>
<dbReference type="InterPro" id="IPR002048">
    <property type="entry name" value="EF_hand_dom"/>
</dbReference>
<dbReference type="SUPFAM" id="SSF47473">
    <property type="entry name" value="EF-hand"/>
    <property type="match status" value="1"/>
</dbReference>
<keyword evidence="6" id="KW-0106">Calcium</keyword>